<dbReference type="PANTHER" id="PTHR12905:SF28">
    <property type="entry name" value="RHAMNOGALACTURONATE LYASE C-RELATED"/>
    <property type="match status" value="1"/>
</dbReference>
<sequence>MWFNRQHPLEQITHRKPPSEWDSFLSEPVLYLTRKLWELRNDLPFTPSIPITVVCISDTHNTTPDLPAGDILIHAGDLTENGTYDELVAQISWLDSQPHHHKLVIGGNHDTLLDPESDPPPSSSSPSSEPGTSHEHELSERERRRAAIMWGSVQYLSSSSTNIKVRDRSLNVYGSPRTPRQGKGPYSAFKYDRCDDEKAWKGQIPSGTDILITHGPPKTHLDMNGIGCLALLEETWRRRPGLHVFGHIHYAGGQTEKVAFDGLQHKVEQTILDRGGVGNLIMVVWEWLKGLWRPKVARHILVNAAMIWGNKNEKRRKPIVVQI</sequence>
<dbReference type="SUPFAM" id="SSF56300">
    <property type="entry name" value="Metallo-dependent phosphatases"/>
    <property type="match status" value="1"/>
</dbReference>
<dbReference type="Proteomes" id="UP001201980">
    <property type="component" value="Unassembled WGS sequence"/>
</dbReference>
<dbReference type="PANTHER" id="PTHR12905">
    <property type="entry name" value="METALLOPHOSPHOESTERASE"/>
    <property type="match status" value="1"/>
</dbReference>
<organism evidence="3 4">
    <name type="scientific">Zalerion maritima</name>
    <dbReference type="NCBI Taxonomy" id="339359"/>
    <lineage>
        <taxon>Eukaryota</taxon>
        <taxon>Fungi</taxon>
        <taxon>Dikarya</taxon>
        <taxon>Ascomycota</taxon>
        <taxon>Pezizomycotina</taxon>
        <taxon>Sordariomycetes</taxon>
        <taxon>Lulworthiomycetidae</taxon>
        <taxon>Lulworthiales</taxon>
        <taxon>Lulworthiaceae</taxon>
        <taxon>Zalerion</taxon>
    </lineage>
</organism>
<reference evidence="3" key="1">
    <citation type="submission" date="2022-07" db="EMBL/GenBank/DDBJ databases">
        <title>Draft genome sequence of Zalerion maritima ATCC 34329, a (micro)plastics degrading marine fungus.</title>
        <authorList>
            <person name="Paco A."/>
            <person name="Goncalves M.F.M."/>
            <person name="Rocha-Santos T.A.P."/>
            <person name="Alves A."/>
        </authorList>
    </citation>
    <scope>NUCLEOTIDE SEQUENCE</scope>
    <source>
        <strain evidence="3">ATCC 34329</strain>
    </source>
</reference>
<accession>A0AAD5RXG5</accession>
<keyword evidence="4" id="KW-1185">Reference proteome</keyword>
<evidence type="ECO:0000256" key="1">
    <source>
        <dbReference type="SAM" id="MobiDB-lite"/>
    </source>
</evidence>
<dbReference type="AlphaFoldDB" id="A0AAD5RXG5"/>
<evidence type="ECO:0000259" key="2">
    <source>
        <dbReference type="Pfam" id="PF00149"/>
    </source>
</evidence>
<dbReference type="InterPro" id="IPR051693">
    <property type="entry name" value="UPF0046_metallophosphoest"/>
</dbReference>
<evidence type="ECO:0000313" key="4">
    <source>
        <dbReference type="Proteomes" id="UP001201980"/>
    </source>
</evidence>
<proteinExistence type="predicted"/>
<feature type="domain" description="Calcineurin-like phosphoesterase" evidence="2">
    <location>
        <begin position="53"/>
        <end position="250"/>
    </location>
</feature>
<dbReference type="EMBL" id="JAKWBI020000023">
    <property type="protein sequence ID" value="KAJ2905828.1"/>
    <property type="molecule type" value="Genomic_DNA"/>
</dbReference>
<dbReference type="CDD" id="cd07379">
    <property type="entry name" value="MPP_239FB"/>
    <property type="match status" value="1"/>
</dbReference>
<evidence type="ECO:0000313" key="3">
    <source>
        <dbReference type="EMBL" id="KAJ2905828.1"/>
    </source>
</evidence>
<gene>
    <name evidence="3" type="ORF">MKZ38_004076</name>
</gene>
<dbReference type="GO" id="GO:0016787">
    <property type="term" value="F:hydrolase activity"/>
    <property type="evidence" value="ECO:0007669"/>
    <property type="project" value="InterPro"/>
</dbReference>
<protein>
    <submittedName>
        <fullName evidence="3">Metallo-dependent phosphatase</fullName>
    </submittedName>
</protein>
<dbReference type="InterPro" id="IPR004843">
    <property type="entry name" value="Calcineurin-like_PHP"/>
</dbReference>
<name>A0AAD5RXG5_9PEZI</name>
<dbReference type="Gene3D" id="3.60.21.10">
    <property type="match status" value="1"/>
</dbReference>
<feature type="compositionally biased region" description="Basic and acidic residues" evidence="1">
    <location>
        <begin position="132"/>
        <end position="141"/>
    </location>
</feature>
<feature type="region of interest" description="Disordered" evidence="1">
    <location>
        <begin position="104"/>
        <end position="141"/>
    </location>
</feature>
<dbReference type="Pfam" id="PF00149">
    <property type="entry name" value="Metallophos"/>
    <property type="match status" value="1"/>
</dbReference>
<comment type="caution">
    <text evidence="3">The sequence shown here is derived from an EMBL/GenBank/DDBJ whole genome shotgun (WGS) entry which is preliminary data.</text>
</comment>
<dbReference type="InterPro" id="IPR029052">
    <property type="entry name" value="Metallo-depent_PP-like"/>
</dbReference>